<protein>
    <submittedName>
        <fullName evidence="1">Uncharacterized protein</fullName>
    </submittedName>
</protein>
<dbReference type="Proteomes" id="UP001556367">
    <property type="component" value="Unassembled WGS sequence"/>
</dbReference>
<evidence type="ECO:0000313" key="1">
    <source>
        <dbReference type="EMBL" id="KAL0959809.1"/>
    </source>
</evidence>
<gene>
    <name evidence="1" type="ORF">HGRIS_011490</name>
</gene>
<sequence>MSKVRDMLHPAVLPMSSILEALSEASVDSEKLAHAWTPRAQAMRGTSLAMSAARGRPACGISWLNRVGCARKLAYDAGDLASSKPSSPPSQTLKA</sequence>
<reference evidence="2" key="1">
    <citation type="submission" date="2024-06" db="EMBL/GenBank/DDBJ databases">
        <title>Multi-omics analyses provide insights into the biosynthesis of the anticancer antibiotic pleurotin in Hohenbuehelia grisea.</title>
        <authorList>
            <person name="Weaver J.A."/>
            <person name="Alberti F."/>
        </authorList>
    </citation>
    <scope>NUCLEOTIDE SEQUENCE [LARGE SCALE GENOMIC DNA]</scope>
    <source>
        <strain evidence="2">T-177</strain>
    </source>
</reference>
<comment type="caution">
    <text evidence="1">The sequence shown here is derived from an EMBL/GenBank/DDBJ whole genome shotgun (WGS) entry which is preliminary data.</text>
</comment>
<keyword evidence="2" id="KW-1185">Reference proteome</keyword>
<accession>A0ABR3JV79</accession>
<dbReference type="EMBL" id="JASNQZ010000002">
    <property type="protein sequence ID" value="KAL0959809.1"/>
    <property type="molecule type" value="Genomic_DNA"/>
</dbReference>
<evidence type="ECO:0000313" key="2">
    <source>
        <dbReference type="Proteomes" id="UP001556367"/>
    </source>
</evidence>
<proteinExistence type="predicted"/>
<name>A0ABR3JV79_9AGAR</name>
<organism evidence="1 2">
    <name type="scientific">Hohenbuehelia grisea</name>
    <dbReference type="NCBI Taxonomy" id="104357"/>
    <lineage>
        <taxon>Eukaryota</taxon>
        <taxon>Fungi</taxon>
        <taxon>Dikarya</taxon>
        <taxon>Basidiomycota</taxon>
        <taxon>Agaricomycotina</taxon>
        <taxon>Agaricomycetes</taxon>
        <taxon>Agaricomycetidae</taxon>
        <taxon>Agaricales</taxon>
        <taxon>Pleurotineae</taxon>
        <taxon>Pleurotaceae</taxon>
        <taxon>Hohenbuehelia</taxon>
    </lineage>
</organism>